<organism evidence="7 8">
    <name type="scientific">Nocardia speluncae</name>
    <dbReference type="NCBI Taxonomy" id="419477"/>
    <lineage>
        <taxon>Bacteria</taxon>
        <taxon>Bacillati</taxon>
        <taxon>Actinomycetota</taxon>
        <taxon>Actinomycetes</taxon>
        <taxon>Mycobacteriales</taxon>
        <taxon>Nocardiaceae</taxon>
        <taxon>Nocardia</taxon>
    </lineage>
</organism>
<evidence type="ECO:0000256" key="3">
    <source>
        <dbReference type="PROSITE-ProRule" id="PRU10007"/>
    </source>
</evidence>
<dbReference type="CDD" id="cd07103">
    <property type="entry name" value="ALDH_F5_SSADH_GabD"/>
    <property type="match status" value="1"/>
</dbReference>
<dbReference type="Pfam" id="PF00171">
    <property type="entry name" value="Aldedh"/>
    <property type="match status" value="1"/>
</dbReference>
<dbReference type="PANTHER" id="PTHR43353">
    <property type="entry name" value="SUCCINATE-SEMIALDEHYDE DEHYDROGENASE, MITOCHONDRIAL"/>
    <property type="match status" value="1"/>
</dbReference>
<gene>
    <name evidence="7" type="ORF">HGA13_25455</name>
</gene>
<evidence type="ECO:0000313" key="7">
    <source>
        <dbReference type="EMBL" id="NKY36389.1"/>
    </source>
</evidence>
<dbReference type="PROSITE" id="PS00070">
    <property type="entry name" value="ALDEHYDE_DEHYDR_CYS"/>
    <property type="match status" value="1"/>
</dbReference>
<feature type="region of interest" description="Disordered" evidence="5">
    <location>
        <begin position="1"/>
        <end position="24"/>
    </location>
</feature>
<dbReference type="FunFam" id="3.40.309.10:FF:000004">
    <property type="entry name" value="Succinate-semialdehyde dehydrogenase I"/>
    <property type="match status" value="1"/>
</dbReference>
<name>A0A846XMC5_9NOCA</name>
<sequence>MARRLSRPGRTAFPRKPTRRADARPVDIRRKTDVTLAAESSAGVDLTAATLDRAFVGGQWLTADSGADIAVTDPATGERIGSVPRMGRAETLAAIEAAHAAWGPWRALTASERSAVLRRWAGLVYLHQDRLAELLTAEQGKPLAESRAEIGASAGFLTWFAEEGRRAYGRTIPTDRADRRLSVIRQPVGVVAAITPWNFPSSMITRKAGPALAAGCTMVVKPSEETPLSALALARLAEEAGVPAGVFNVVTGSAREIGGALTDSPLVRKLTFTGSTPVGKLLAEQSAATVKRVSLELGGNAPFIVCDDADLDAAVAGAIGSKFRNAGQACVATNRIYVQDGIHDRFVETFTARVREFVIGNGAAPGTEVGPMINPGAAAAMSALLDDAVGGGARIVTGGAPHPHGAAFFAPTVLVDAADDMDCCRAETFGPIAPIMRFGEDTEVIRRANATPYGLVAYCYTTHYRRLNRFAEELDFGMVGMNDFSVSTEVAPFGGVKESGIGREGAQDGLDEYTEVKYVCTGGMS</sequence>
<dbReference type="SUPFAM" id="SSF53720">
    <property type="entry name" value="ALDH-like"/>
    <property type="match status" value="1"/>
</dbReference>
<feature type="active site" evidence="3">
    <location>
        <position position="296"/>
    </location>
</feature>
<keyword evidence="2 4" id="KW-0560">Oxidoreductase</keyword>
<dbReference type="InterPro" id="IPR050740">
    <property type="entry name" value="Aldehyde_DH_Superfamily"/>
</dbReference>
<dbReference type="FunFam" id="3.40.605.10:FF:000026">
    <property type="entry name" value="Aldehyde dehydrogenase, putative"/>
    <property type="match status" value="1"/>
</dbReference>
<evidence type="ECO:0000259" key="6">
    <source>
        <dbReference type="Pfam" id="PF00171"/>
    </source>
</evidence>
<evidence type="ECO:0000256" key="4">
    <source>
        <dbReference type="RuleBase" id="RU003345"/>
    </source>
</evidence>
<dbReference type="AlphaFoldDB" id="A0A846XMC5"/>
<evidence type="ECO:0000256" key="1">
    <source>
        <dbReference type="ARBA" id="ARBA00009986"/>
    </source>
</evidence>
<feature type="domain" description="Aldehyde dehydrogenase" evidence="6">
    <location>
        <begin position="60"/>
        <end position="519"/>
    </location>
</feature>
<dbReference type="InterPro" id="IPR015590">
    <property type="entry name" value="Aldehyde_DH_dom"/>
</dbReference>
<dbReference type="PANTHER" id="PTHR43353:SF5">
    <property type="entry name" value="SUCCINATE-SEMIALDEHYDE DEHYDROGENASE, MITOCHONDRIAL"/>
    <property type="match status" value="1"/>
</dbReference>
<keyword evidence="8" id="KW-1185">Reference proteome</keyword>
<dbReference type="PROSITE" id="PS00687">
    <property type="entry name" value="ALDEHYDE_DEHYDR_GLU"/>
    <property type="match status" value="1"/>
</dbReference>
<proteinExistence type="inferred from homology"/>
<dbReference type="InterPro" id="IPR016160">
    <property type="entry name" value="Ald_DH_CS_CYS"/>
</dbReference>
<dbReference type="InterPro" id="IPR016162">
    <property type="entry name" value="Ald_DH_N"/>
</dbReference>
<dbReference type="FunFam" id="3.40.605.10:FF:000005">
    <property type="entry name" value="Succinate-semialdehyde dehydrogenase I"/>
    <property type="match status" value="1"/>
</dbReference>
<dbReference type="InterPro" id="IPR016163">
    <property type="entry name" value="Ald_DH_C"/>
</dbReference>
<evidence type="ECO:0000256" key="2">
    <source>
        <dbReference type="ARBA" id="ARBA00023002"/>
    </source>
</evidence>
<evidence type="ECO:0000313" key="8">
    <source>
        <dbReference type="Proteomes" id="UP000565715"/>
    </source>
</evidence>
<dbReference type="Proteomes" id="UP000565715">
    <property type="component" value="Unassembled WGS sequence"/>
</dbReference>
<dbReference type="Gene3D" id="3.40.605.10">
    <property type="entry name" value="Aldehyde Dehydrogenase, Chain A, domain 1"/>
    <property type="match status" value="1"/>
</dbReference>
<accession>A0A846XMC5</accession>
<dbReference type="Gene3D" id="3.40.309.10">
    <property type="entry name" value="Aldehyde Dehydrogenase, Chain A, domain 2"/>
    <property type="match status" value="1"/>
</dbReference>
<dbReference type="GO" id="GO:0009450">
    <property type="term" value="P:gamma-aminobutyric acid catabolic process"/>
    <property type="evidence" value="ECO:0007669"/>
    <property type="project" value="TreeGrafter"/>
</dbReference>
<dbReference type="InterPro" id="IPR016161">
    <property type="entry name" value="Ald_DH/histidinol_DH"/>
</dbReference>
<dbReference type="GO" id="GO:0004777">
    <property type="term" value="F:succinate-semialdehyde dehydrogenase (NAD+) activity"/>
    <property type="evidence" value="ECO:0007669"/>
    <property type="project" value="TreeGrafter"/>
</dbReference>
<dbReference type="InterPro" id="IPR029510">
    <property type="entry name" value="Ald_DH_CS_GLU"/>
</dbReference>
<comment type="caution">
    <text evidence="7">The sequence shown here is derived from an EMBL/GenBank/DDBJ whole genome shotgun (WGS) entry which is preliminary data.</text>
</comment>
<protein>
    <submittedName>
        <fullName evidence="7">NAD-dependent succinate-semialdehyde dehydrogenase</fullName>
    </submittedName>
</protein>
<dbReference type="EMBL" id="JAAXOO010000006">
    <property type="protein sequence ID" value="NKY36389.1"/>
    <property type="molecule type" value="Genomic_DNA"/>
</dbReference>
<comment type="similarity">
    <text evidence="1 4">Belongs to the aldehyde dehydrogenase family.</text>
</comment>
<evidence type="ECO:0000256" key="5">
    <source>
        <dbReference type="SAM" id="MobiDB-lite"/>
    </source>
</evidence>
<reference evidence="7 8" key="1">
    <citation type="submission" date="2020-04" db="EMBL/GenBank/DDBJ databases">
        <title>MicrobeNet Type strains.</title>
        <authorList>
            <person name="Nicholson A.C."/>
        </authorList>
    </citation>
    <scope>NUCLEOTIDE SEQUENCE [LARGE SCALE GENOMIC DNA]</scope>
    <source>
        <strain evidence="7 8">DSM 45078</strain>
    </source>
</reference>